<dbReference type="PANTHER" id="PTHR24559">
    <property type="entry name" value="TRANSPOSON TY3-I GAG-POL POLYPROTEIN"/>
    <property type="match status" value="1"/>
</dbReference>
<dbReference type="InterPro" id="IPR043128">
    <property type="entry name" value="Rev_trsase/Diguanyl_cyclase"/>
</dbReference>
<name>A0A438HJL0_VITVI</name>
<evidence type="ECO:0000259" key="1">
    <source>
        <dbReference type="Pfam" id="PF03732"/>
    </source>
</evidence>
<evidence type="ECO:0000313" key="2">
    <source>
        <dbReference type="EMBL" id="RVW84660.1"/>
    </source>
</evidence>
<dbReference type="PANTHER" id="PTHR24559:SF457">
    <property type="entry name" value="RNA-DIRECTED DNA POLYMERASE HOMOLOG"/>
    <property type="match status" value="1"/>
</dbReference>
<reference evidence="2 3" key="1">
    <citation type="journal article" date="2018" name="PLoS Genet.">
        <title>Population sequencing reveals clonal diversity and ancestral inbreeding in the grapevine cultivar Chardonnay.</title>
        <authorList>
            <person name="Roach M.J."/>
            <person name="Johnson D.L."/>
            <person name="Bohlmann J."/>
            <person name="van Vuuren H.J."/>
            <person name="Jones S.J."/>
            <person name="Pretorius I.S."/>
            <person name="Schmidt S.A."/>
            <person name="Borneman A.R."/>
        </authorList>
    </citation>
    <scope>NUCLEOTIDE SEQUENCE [LARGE SCALE GENOMIC DNA]</scope>
    <source>
        <strain evidence="3">cv. Chardonnay</strain>
        <tissue evidence="2">Leaf</tissue>
    </source>
</reference>
<gene>
    <name evidence="2" type="primary">pol_438</name>
    <name evidence="2" type="ORF">CK203_044568</name>
</gene>
<sequence length="930" mass="105113">MGEPSSLGNPLGTRESACVEVMTTLHGSTPSPWRHVEGCIPPEGTIASARDPLTRPFYLIEPFQPCRSIYVPNLDLPSWTRVRVYCGHGHDSGGYSWPRPEDSQIDVIRLPVVALILNSEDVHTRMDRLEQRMRQMRISKGVISWDDFDGAPMASLPAQFRMPEIERYAGIGCPKIHLRLYSTMMRAHGLDEAQLIMLFPMSLSGVMQHWFASLDTSCHRTWDDLSQEFLRQIAFNIVIDVSRRELEALRQGLKETMTSFISRWREKIAQIVDRPSKMDQISLRETSYFIPSALSPTNYYSLSIEANTTILPTWYAFESSFPEAHGGCLISNWVPFELIPTASLTMARQGPSVLFILCLEDDGSEGSDIQIVTHSGRVAQPSPLVARPLDGATSYEEIHIETTTTPKGLIHMMMIDKATCIVFSDDGFPPKGSNHTRPLYITVGCSRHRVPSVLLDNGSTLNVCLLATTIALGYAPSDFGPSTQTIRAYDSTKRDVMGRRWIHRAGVILSSLHQKVKFIHDRQTLEVEDFFRDFIAMSFDQHSSIVVLDMVRGMSFLPGMGERVKARLTCTPFNYPVRPYRMSLADDFIRGLEVHSHMGDFSTVIDIDGVDELQHQFHHLQLGDETSGILVSVMIAHSSPDRANFLSLCFLEKTTNCGVVVEPTKIAEMVQPEPISTFDLFRVSAIELDLDRDSFDHDSDPIDERVSPATRDVETVDFGIEDQPRELKIGSLLSTNERIDLFIYSEEIQKQLGVGFISMVEYLEWLANIVPVPKNDGKVRVCVNFKDLNKASPKDDFPLTHIDLLVDSIADHSMLSFMDGFLGSHLSKGRYYFVHDMMHRDVEVYKDDMIVKSQGKANHLAALERFFERIQKFILRLNPKKCTFGVTYGKLLGHMVNERGIEVDLDKIKAILDMPMPRIEKEIRGFLGRL</sequence>
<dbReference type="SUPFAM" id="SSF56672">
    <property type="entry name" value="DNA/RNA polymerases"/>
    <property type="match status" value="1"/>
</dbReference>
<dbReference type="AlphaFoldDB" id="A0A438HJL0"/>
<dbReference type="Gene3D" id="3.30.70.270">
    <property type="match status" value="1"/>
</dbReference>
<dbReference type="InterPro" id="IPR053134">
    <property type="entry name" value="RNA-dir_DNA_polymerase"/>
</dbReference>
<proteinExistence type="predicted"/>
<feature type="domain" description="Retrotransposon gag" evidence="1">
    <location>
        <begin position="198"/>
        <end position="273"/>
    </location>
</feature>
<protein>
    <submittedName>
        <fullName evidence="2">Retrovirus-related Pol polyprotein from transposon opus</fullName>
    </submittedName>
</protein>
<dbReference type="Pfam" id="PF03732">
    <property type="entry name" value="Retrotrans_gag"/>
    <property type="match status" value="1"/>
</dbReference>
<dbReference type="InterPro" id="IPR043502">
    <property type="entry name" value="DNA/RNA_pol_sf"/>
</dbReference>
<accession>A0A438HJL0</accession>
<dbReference type="CDD" id="cd01647">
    <property type="entry name" value="RT_LTR"/>
    <property type="match status" value="1"/>
</dbReference>
<evidence type="ECO:0000313" key="3">
    <source>
        <dbReference type="Proteomes" id="UP000288805"/>
    </source>
</evidence>
<dbReference type="Proteomes" id="UP000288805">
    <property type="component" value="Unassembled WGS sequence"/>
</dbReference>
<dbReference type="EMBL" id="QGNW01000213">
    <property type="protein sequence ID" value="RVW84660.1"/>
    <property type="molecule type" value="Genomic_DNA"/>
</dbReference>
<organism evidence="2 3">
    <name type="scientific">Vitis vinifera</name>
    <name type="common">Grape</name>
    <dbReference type="NCBI Taxonomy" id="29760"/>
    <lineage>
        <taxon>Eukaryota</taxon>
        <taxon>Viridiplantae</taxon>
        <taxon>Streptophyta</taxon>
        <taxon>Embryophyta</taxon>
        <taxon>Tracheophyta</taxon>
        <taxon>Spermatophyta</taxon>
        <taxon>Magnoliopsida</taxon>
        <taxon>eudicotyledons</taxon>
        <taxon>Gunneridae</taxon>
        <taxon>Pentapetalae</taxon>
        <taxon>rosids</taxon>
        <taxon>Vitales</taxon>
        <taxon>Vitaceae</taxon>
        <taxon>Viteae</taxon>
        <taxon>Vitis</taxon>
    </lineage>
</organism>
<dbReference type="InterPro" id="IPR005162">
    <property type="entry name" value="Retrotrans_gag_dom"/>
</dbReference>
<comment type="caution">
    <text evidence="2">The sequence shown here is derived from an EMBL/GenBank/DDBJ whole genome shotgun (WGS) entry which is preliminary data.</text>
</comment>